<reference evidence="2 3" key="1">
    <citation type="submission" date="2020-07" db="EMBL/GenBank/DDBJ databases">
        <title>Genomic Encyclopedia of Type Strains, Phase IV (KMG-V): Genome sequencing to study the core and pangenomes of soil and plant-associated prokaryotes.</title>
        <authorList>
            <person name="Whitman W."/>
        </authorList>
    </citation>
    <scope>NUCLEOTIDE SEQUENCE [LARGE SCALE GENOMIC DNA]</scope>
    <source>
        <strain evidence="2 3">M8UP22</strain>
    </source>
</reference>
<dbReference type="AlphaFoldDB" id="A0A852VG79"/>
<accession>A0A852VG79</accession>
<name>A0A852VG79_9BACT</name>
<protein>
    <submittedName>
        <fullName evidence="2">Cytoskeletal protein RodZ</fullName>
    </submittedName>
</protein>
<feature type="signal peptide" evidence="1">
    <location>
        <begin position="1"/>
        <end position="24"/>
    </location>
</feature>
<evidence type="ECO:0000313" key="2">
    <source>
        <dbReference type="EMBL" id="NYF90640.1"/>
    </source>
</evidence>
<dbReference type="Proteomes" id="UP000564385">
    <property type="component" value="Unassembled WGS sequence"/>
</dbReference>
<gene>
    <name evidence="2" type="ORF">HDF08_002742</name>
</gene>
<feature type="chain" id="PRO_5032485447" evidence="1">
    <location>
        <begin position="25"/>
        <end position="180"/>
    </location>
</feature>
<evidence type="ECO:0000256" key="1">
    <source>
        <dbReference type="SAM" id="SignalP"/>
    </source>
</evidence>
<dbReference type="Pfam" id="PF12587">
    <property type="entry name" value="DUF3761"/>
    <property type="match status" value="1"/>
</dbReference>
<keyword evidence="1" id="KW-0732">Signal</keyword>
<dbReference type="InterPro" id="IPR022236">
    <property type="entry name" value="DUF3761"/>
</dbReference>
<sequence>MKISMCLMAVAVGLVGTQMAAAQAAAPAGSTGMCKDGTYSTAASKAGACRGHQGVKEWYAASTAKAPAAAAAAPAAAPAAKTASATAPAAAATTAPAAAAASASASSGGTSGKMSPAQKAAARPLAAGGGPGLVWVNTSSNVYHCYGTDFYGKTKEGAYMSEADAKAKGAHGDHGKSCTK</sequence>
<proteinExistence type="predicted"/>
<dbReference type="EMBL" id="JACCCU010000002">
    <property type="protein sequence ID" value="NYF90640.1"/>
    <property type="molecule type" value="Genomic_DNA"/>
</dbReference>
<comment type="caution">
    <text evidence="2">The sequence shown here is derived from an EMBL/GenBank/DDBJ whole genome shotgun (WGS) entry which is preliminary data.</text>
</comment>
<organism evidence="2 3">
    <name type="scientific">Tunturiibacter lichenicola</name>
    <dbReference type="NCBI Taxonomy" id="2051959"/>
    <lineage>
        <taxon>Bacteria</taxon>
        <taxon>Pseudomonadati</taxon>
        <taxon>Acidobacteriota</taxon>
        <taxon>Terriglobia</taxon>
        <taxon>Terriglobales</taxon>
        <taxon>Acidobacteriaceae</taxon>
        <taxon>Tunturiibacter</taxon>
    </lineage>
</organism>
<evidence type="ECO:0000313" key="3">
    <source>
        <dbReference type="Proteomes" id="UP000564385"/>
    </source>
</evidence>